<protein>
    <recommendedName>
        <fullName evidence="2">Protein CPL1-like domain-containing protein</fullName>
    </recommendedName>
</protein>
<evidence type="ECO:0000259" key="2">
    <source>
        <dbReference type="Pfam" id="PF21671"/>
    </source>
</evidence>
<dbReference type="PANTHER" id="PTHR35192:SF2">
    <property type="entry name" value="APPLE DOMAIN-CONTAINING PROTEIN"/>
    <property type="match status" value="1"/>
</dbReference>
<gene>
    <name evidence="3" type="ORF">L201_005955</name>
</gene>
<dbReference type="InterPro" id="IPR048661">
    <property type="entry name" value="CPL1-like"/>
</dbReference>
<evidence type="ECO:0000256" key="1">
    <source>
        <dbReference type="SAM" id="SignalP"/>
    </source>
</evidence>
<feature type="domain" description="Protein CPL1-like" evidence="2">
    <location>
        <begin position="232"/>
        <end position="294"/>
    </location>
</feature>
<evidence type="ECO:0000313" key="4">
    <source>
        <dbReference type="Proteomes" id="UP001355207"/>
    </source>
</evidence>
<name>A0AAX4K060_9TREE</name>
<dbReference type="PANTHER" id="PTHR35192">
    <property type="entry name" value="PROTEIN, PUTATIVE-RELATED"/>
    <property type="match status" value="1"/>
</dbReference>
<proteinExistence type="predicted"/>
<dbReference type="EMBL" id="CP144105">
    <property type="protein sequence ID" value="WWC91015.1"/>
    <property type="molecule type" value="Genomic_DNA"/>
</dbReference>
<dbReference type="InterPro" id="IPR038955">
    <property type="entry name" value="PriA/CPL1_fungi"/>
</dbReference>
<feature type="signal peptide" evidence="1">
    <location>
        <begin position="1"/>
        <end position="24"/>
    </location>
</feature>
<accession>A0AAX4K060</accession>
<dbReference type="RefSeq" id="XP_066077778.1">
    <property type="nucleotide sequence ID" value="XM_066221681.1"/>
</dbReference>
<dbReference type="AlphaFoldDB" id="A0AAX4K060"/>
<dbReference type="GeneID" id="91096625"/>
<feature type="chain" id="PRO_5043365719" description="Protein CPL1-like domain-containing protein" evidence="1">
    <location>
        <begin position="25"/>
        <end position="302"/>
    </location>
</feature>
<sequence>MFTFKSSAFPILAVLSLTTALVNASTYLGCTDTAFIGSSNPPALTPSTLDQCDSYCKVNYPQPYYYYRASGSGLCFCSDVSPAAGDYDAGSSQQGGCASSDDYLAYSTKTSFQFQGCYANMVTDKAPSDQADLATCFSLCANEGSVMIYPNQNNDAFGCRCNMATTIQGGSGNERTCGPNVWFTFTHSAGATASGLAKRNLKEKLLSLRREQSKLLCPSGLNPCSVQGTNTYECIDTTTELESCGGCMSGQFHSSQNATIGVDCSSLPGVAKGAVTCTNSQCQAFACKEGYQLESGLCTKIA</sequence>
<organism evidence="3 4">
    <name type="scientific">Kwoniella dendrophila CBS 6074</name>
    <dbReference type="NCBI Taxonomy" id="1295534"/>
    <lineage>
        <taxon>Eukaryota</taxon>
        <taxon>Fungi</taxon>
        <taxon>Dikarya</taxon>
        <taxon>Basidiomycota</taxon>
        <taxon>Agaricomycotina</taxon>
        <taxon>Tremellomycetes</taxon>
        <taxon>Tremellales</taxon>
        <taxon>Cryptococcaceae</taxon>
        <taxon>Kwoniella</taxon>
    </lineage>
</organism>
<reference evidence="3 4" key="1">
    <citation type="submission" date="2024-01" db="EMBL/GenBank/DDBJ databases">
        <title>Comparative genomics of Cryptococcus and Kwoniella reveals pathogenesis evolution and contrasting modes of karyotype evolution via chromosome fusion or intercentromeric recombination.</title>
        <authorList>
            <person name="Coelho M.A."/>
            <person name="David-Palma M."/>
            <person name="Shea T."/>
            <person name="Bowers K."/>
            <person name="McGinley-Smith S."/>
            <person name="Mohammad A.W."/>
            <person name="Gnirke A."/>
            <person name="Yurkov A.M."/>
            <person name="Nowrousian M."/>
            <person name="Sun S."/>
            <person name="Cuomo C.A."/>
            <person name="Heitman J."/>
        </authorList>
    </citation>
    <scope>NUCLEOTIDE SEQUENCE [LARGE SCALE GENOMIC DNA]</scope>
    <source>
        <strain evidence="3 4">CBS 6074</strain>
    </source>
</reference>
<keyword evidence="1" id="KW-0732">Signal</keyword>
<keyword evidence="4" id="KW-1185">Reference proteome</keyword>
<dbReference type="Proteomes" id="UP001355207">
    <property type="component" value="Chromosome 8"/>
</dbReference>
<evidence type="ECO:0000313" key="3">
    <source>
        <dbReference type="EMBL" id="WWC91015.1"/>
    </source>
</evidence>
<dbReference type="Pfam" id="PF21671">
    <property type="entry name" value="CPL1-like"/>
    <property type="match status" value="1"/>
</dbReference>